<comment type="pathway">
    <text evidence="4">Cofactor biosynthesis; ubiquinone biosynthesis.</text>
</comment>
<comment type="subcellular location">
    <subcellularLocation>
        <location evidence="4">Cytoplasm</location>
    </subcellularLocation>
</comment>
<accession>A0ABU8CAS6</accession>
<feature type="binding site" evidence="4">
    <location>
        <position position="124"/>
    </location>
    <ligand>
        <name>substrate</name>
    </ligand>
</feature>
<reference evidence="5 6" key="1">
    <citation type="journal article" date="2023" name="Ecotoxicol. Environ. Saf.">
        <title>Mercury remediation potential of mercury-resistant strain Rheinheimera metallidurans sp. nov. isolated from a municipal waste dumping site.</title>
        <authorList>
            <person name="Yadav V."/>
            <person name="Manjhi A."/>
            <person name="Vadakedath N."/>
        </authorList>
    </citation>
    <scope>NUCLEOTIDE SEQUENCE [LARGE SCALE GENOMIC DNA]</scope>
    <source>
        <strain evidence="5 6">E-49</strain>
    </source>
</reference>
<dbReference type="InterPro" id="IPR007440">
    <property type="entry name" value="Chorismate--pyruvate_lyase"/>
</dbReference>
<gene>
    <name evidence="4" type="primary">ubiC</name>
    <name evidence="5" type="ORF">MN202_16055</name>
</gene>
<comment type="caution">
    <text evidence="5">The sequence shown here is derived from an EMBL/GenBank/DDBJ whole genome shotgun (WGS) entry which is preliminary data.</text>
</comment>
<evidence type="ECO:0000256" key="4">
    <source>
        <dbReference type="HAMAP-Rule" id="MF_01632"/>
    </source>
</evidence>
<comment type="caution">
    <text evidence="4">Lacks conserved residue(s) required for the propagation of feature annotation.</text>
</comment>
<keyword evidence="1 4" id="KW-0963">Cytoplasm</keyword>
<sequence>MMPSDLFSTECAFVNTPAISLDVHWQPARAQALPSQLAPWLLEPASLTARLKRYCRQFRVQLLNEQRSTLPVFLQPLLPGTATAQLREVLLWCDDKPCVYAQSWLPAHTIETLKPLADLGERPLGDYIFQQPGLQRGSIETAQLQLALPQCVAALCHARRSVFSLNGLPLLVAEVFLPAITELQLAEADVATP</sequence>
<keyword evidence="2 4" id="KW-0831">Ubiquinone biosynthesis</keyword>
<dbReference type="InterPro" id="IPR028978">
    <property type="entry name" value="Chorismate_lyase_/UTRA_dom_sf"/>
</dbReference>
<name>A0ABU8CAS6_9GAMM</name>
<keyword evidence="4" id="KW-0670">Pyruvate</keyword>
<feature type="binding site" evidence="4">
    <location>
        <position position="174"/>
    </location>
    <ligand>
        <name>substrate</name>
    </ligand>
</feature>
<dbReference type="EMBL" id="JALAAR010000015">
    <property type="protein sequence ID" value="MEH8018756.1"/>
    <property type="molecule type" value="Genomic_DNA"/>
</dbReference>
<dbReference type="PANTHER" id="PTHR38683">
    <property type="entry name" value="CHORISMATE PYRUVATE-LYASE"/>
    <property type="match status" value="1"/>
</dbReference>
<dbReference type="Pfam" id="PF04345">
    <property type="entry name" value="Chor_lyase"/>
    <property type="match status" value="1"/>
</dbReference>
<feature type="binding site" evidence="4">
    <location>
        <position position="87"/>
    </location>
    <ligand>
        <name>substrate</name>
    </ligand>
</feature>
<comment type="function">
    <text evidence="4">Removes the pyruvyl group from chorismate, with concomitant aromatization of the ring, to provide 4-hydroxybenzoate (4HB) for the ubiquinone pathway.</text>
</comment>
<evidence type="ECO:0000313" key="6">
    <source>
        <dbReference type="Proteomes" id="UP001375382"/>
    </source>
</evidence>
<organism evidence="5 6">
    <name type="scientific">Rheinheimera muenzenbergensis</name>
    <dbReference type="NCBI Taxonomy" id="1193628"/>
    <lineage>
        <taxon>Bacteria</taxon>
        <taxon>Pseudomonadati</taxon>
        <taxon>Pseudomonadota</taxon>
        <taxon>Gammaproteobacteria</taxon>
        <taxon>Chromatiales</taxon>
        <taxon>Chromatiaceae</taxon>
        <taxon>Rheinheimera</taxon>
    </lineage>
</organism>
<keyword evidence="3 4" id="KW-0456">Lyase</keyword>
<dbReference type="GO" id="GO:0008813">
    <property type="term" value="F:chorismate lyase activity"/>
    <property type="evidence" value="ECO:0007669"/>
    <property type="project" value="UniProtKB-EC"/>
</dbReference>
<dbReference type="HAMAP" id="MF_01632">
    <property type="entry name" value="UbiC"/>
    <property type="match status" value="1"/>
</dbReference>
<dbReference type="Gene3D" id="3.40.1410.10">
    <property type="entry name" value="Chorismate lyase-like"/>
    <property type="match status" value="1"/>
</dbReference>
<evidence type="ECO:0000256" key="1">
    <source>
        <dbReference type="ARBA" id="ARBA00022490"/>
    </source>
</evidence>
<comment type="similarity">
    <text evidence="4">Belongs to the UbiC family.</text>
</comment>
<dbReference type="SUPFAM" id="SSF64288">
    <property type="entry name" value="Chorismate lyase-like"/>
    <property type="match status" value="1"/>
</dbReference>
<protein>
    <recommendedName>
        <fullName evidence="4">Probable chorismate pyruvate-lyase</fullName>
        <shortName evidence="4">CL</shortName>
        <shortName evidence="4">CPL</shortName>
        <ecNumber evidence="4">4.1.3.40</ecNumber>
    </recommendedName>
</protein>
<dbReference type="EC" id="4.1.3.40" evidence="4"/>
<evidence type="ECO:0000256" key="3">
    <source>
        <dbReference type="ARBA" id="ARBA00023239"/>
    </source>
</evidence>
<comment type="catalytic activity">
    <reaction evidence="4">
        <text>chorismate = 4-hydroxybenzoate + pyruvate</text>
        <dbReference type="Rhea" id="RHEA:16505"/>
        <dbReference type="ChEBI" id="CHEBI:15361"/>
        <dbReference type="ChEBI" id="CHEBI:17879"/>
        <dbReference type="ChEBI" id="CHEBI:29748"/>
        <dbReference type="EC" id="4.1.3.40"/>
    </reaction>
</comment>
<dbReference type="PANTHER" id="PTHR38683:SF1">
    <property type="entry name" value="CHORISMATE PYRUVATE-LYASE"/>
    <property type="match status" value="1"/>
</dbReference>
<dbReference type="Proteomes" id="UP001375382">
    <property type="component" value="Unassembled WGS sequence"/>
</dbReference>
<proteinExistence type="inferred from homology"/>
<dbReference type="RefSeq" id="WP_335737156.1">
    <property type="nucleotide sequence ID" value="NZ_JALAAR010000015.1"/>
</dbReference>
<evidence type="ECO:0000313" key="5">
    <source>
        <dbReference type="EMBL" id="MEH8018756.1"/>
    </source>
</evidence>
<keyword evidence="6" id="KW-1185">Reference proteome</keyword>
<evidence type="ECO:0000256" key="2">
    <source>
        <dbReference type="ARBA" id="ARBA00022688"/>
    </source>
</evidence>